<evidence type="ECO:0000256" key="2">
    <source>
        <dbReference type="SAM" id="SignalP"/>
    </source>
</evidence>
<keyword evidence="2" id="KW-0732">Signal</keyword>
<feature type="chain" id="PRO_5039432114" evidence="2">
    <location>
        <begin position="23"/>
        <end position="203"/>
    </location>
</feature>
<organism evidence="4 5">
    <name type="scientific">Cryobacterium adonitolivorans</name>
    <dbReference type="NCBI Taxonomy" id="1259189"/>
    <lineage>
        <taxon>Bacteria</taxon>
        <taxon>Bacillati</taxon>
        <taxon>Actinomycetota</taxon>
        <taxon>Actinomycetes</taxon>
        <taxon>Micrococcales</taxon>
        <taxon>Microbacteriaceae</taxon>
        <taxon>Cryobacterium</taxon>
    </lineage>
</organism>
<dbReference type="PANTHER" id="PTHR36933:SF1">
    <property type="entry name" value="SLL0788 PROTEIN"/>
    <property type="match status" value="1"/>
</dbReference>
<dbReference type="PANTHER" id="PTHR36933">
    <property type="entry name" value="SLL0788 PROTEIN"/>
    <property type="match status" value="1"/>
</dbReference>
<feature type="domain" description="DUF305" evidence="3">
    <location>
        <begin position="52"/>
        <end position="200"/>
    </location>
</feature>
<evidence type="ECO:0000259" key="3">
    <source>
        <dbReference type="Pfam" id="PF03713"/>
    </source>
</evidence>
<evidence type="ECO:0000313" key="5">
    <source>
        <dbReference type="Proteomes" id="UP000297907"/>
    </source>
</evidence>
<proteinExistence type="predicted"/>
<evidence type="ECO:0000313" key="4">
    <source>
        <dbReference type="EMBL" id="TFC03837.1"/>
    </source>
</evidence>
<dbReference type="Proteomes" id="UP000297907">
    <property type="component" value="Unassembled WGS sequence"/>
</dbReference>
<accession>A0A4R8W8N5</accession>
<dbReference type="RefSeq" id="WP_134453074.1">
    <property type="nucleotide sequence ID" value="NZ_SOFL01000020.1"/>
</dbReference>
<dbReference type="OrthoDB" id="26872at2"/>
<dbReference type="InterPro" id="IPR005183">
    <property type="entry name" value="DUF305_CopM-like"/>
</dbReference>
<dbReference type="AlphaFoldDB" id="A0A4R8W8N5"/>
<gene>
    <name evidence="4" type="ORF">E3O42_06010</name>
</gene>
<protein>
    <submittedName>
        <fullName evidence="4">DUF305 domain-containing protein</fullName>
    </submittedName>
</protein>
<feature type="region of interest" description="Disordered" evidence="1">
    <location>
        <begin position="25"/>
        <end position="45"/>
    </location>
</feature>
<sequence length="203" mass="21546">MPKPRTYLLTAAAIAAALTLSACSGGTTDTGSSAAPSSPDSSASSVDFADADIEFAQMMIPHHEQAVEMSDDLLAKDGIDQRIVDLATEIKAAQEPEIKQLESWLTAWGIDDTSSSEMDMSEMDHGTDGMMSDDEMNALKSASSEDAGKLFLEQMTVHHEGAIAMAQTEIDEGQNPDAVDMATNIVDSQTAELDVMNDILATL</sequence>
<dbReference type="InterPro" id="IPR012347">
    <property type="entry name" value="Ferritin-like"/>
</dbReference>
<comment type="caution">
    <text evidence="4">The sequence shown here is derived from an EMBL/GenBank/DDBJ whole genome shotgun (WGS) entry which is preliminary data.</text>
</comment>
<dbReference type="Gene3D" id="1.20.1260.10">
    <property type="match status" value="1"/>
</dbReference>
<evidence type="ECO:0000256" key="1">
    <source>
        <dbReference type="SAM" id="MobiDB-lite"/>
    </source>
</evidence>
<dbReference type="PROSITE" id="PS51257">
    <property type="entry name" value="PROKAR_LIPOPROTEIN"/>
    <property type="match status" value="1"/>
</dbReference>
<reference evidence="4 5" key="1">
    <citation type="submission" date="2019-03" db="EMBL/GenBank/DDBJ databases">
        <title>Genomics of glacier-inhabiting Cryobacterium strains.</title>
        <authorList>
            <person name="Liu Q."/>
            <person name="Xin Y.-H."/>
        </authorList>
    </citation>
    <scope>NUCLEOTIDE SEQUENCE [LARGE SCALE GENOMIC DNA]</scope>
    <source>
        <strain evidence="4 5">RHLS22-1</strain>
    </source>
</reference>
<keyword evidence="5" id="KW-1185">Reference proteome</keyword>
<dbReference type="Pfam" id="PF03713">
    <property type="entry name" value="DUF305"/>
    <property type="match status" value="1"/>
</dbReference>
<dbReference type="EMBL" id="SOFL01000020">
    <property type="protein sequence ID" value="TFC03837.1"/>
    <property type="molecule type" value="Genomic_DNA"/>
</dbReference>
<name>A0A4R8W8N5_9MICO</name>
<feature type="signal peptide" evidence="2">
    <location>
        <begin position="1"/>
        <end position="22"/>
    </location>
</feature>